<dbReference type="KEGG" id="lti:JW886_05255"/>
<feature type="domain" description="Alpha/beta hydrolase fold-5" evidence="2">
    <location>
        <begin position="64"/>
        <end position="229"/>
    </location>
</feature>
<evidence type="ECO:0000313" key="3">
    <source>
        <dbReference type="EMBL" id="QSE75892.1"/>
    </source>
</evidence>
<keyword evidence="1" id="KW-0812">Transmembrane</keyword>
<dbReference type="SUPFAM" id="SSF53474">
    <property type="entry name" value="alpha/beta-Hydrolases"/>
    <property type="match status" value="1"/>
</dbReference>
<organism evidence="3 4">
    <name type="scientific">Lactococcus taiwanensis</name>
    <dbReference type="NCBI Taxonomy" id="1151742"/>
    <lineage>
        <taxon>Bacteria</taxon>
        <taxon>Bacillati</taxon>
        <taxon>Bacillota</taxon>
        <taxon>Bacilli</taxon>
        <taxon>Lactobacillales</taxon>
        <taxon>Streptococcaceae</taxon>
        <taxon>Lactococcus</taxon>
    </lineage>
</organism>
<dbReference type="EMBL" id="CP070872">
    <property type="protein sequence ID" value="QSE75892.1"/>
    <property type="molecule type" value="Genomic_DNA"/>
</dbReference>
<evidence type="ECO:0000313" key="4">
    <source>
        <dbReference type="Proteomes" id="UP000663608"/>
    </source>
</evidence>
<accession>A0AA45KEP6</accession>
<sequence length="244" mass="27138">MKKKSRLKRWLIAFGVILLALILGLFVYVQFNTYYPSQQAVSKSKKAEERGDTLIFKGQPENPSMIFYQGAFVDNRSYSVWASEVAKAGYTVYLLKTPLNLAIVNPNKASSVIDREHLKSYVVGGHSLGGVMASRFAEKNKQQTALEGVFFLASYPDKKGSLKGYQGAVLSLVGTQDGVLNWSTYNRSKAYLPKQTSYQTIHGGNHAGFGSYGKQKGDNKANISNYQQQKEVATLLVQWLEDID</sequence>
<dbReference type="Pfam" id="PF12695">
    <property type="entry name" value="Abhydrolase_5"/>
    <property type="match status" value="1"/>
</dbReference>
<dbReference type="InterPro" id="IPR029059">
    <property type="entry name" value="AB_hydrolase_5"/>
</dbReference>
<gene>
    <name evidence="3" type="ORF">JW886_05255</name>
</gene>
<evidence type="ECO:0000256" key="1">
    <source>
        <dbReference type="SAM" id="Phobius"/>
    </source>
</evidence>
<dbReference type="AlphaFoldDB" id="A0AA45KEP6"/>
<name>A0AA45KEP6_9LACT</name>
<keyword evidence="1" id="KW-1133">Transmembrane helix</keyword>
<keyword evidence="4" id="KW-1185">Reference proteome</keyword>
<feature type="transmembrane region" description="Helical" evidence="1">
    <location>
        <begin position="12"/>
        <end position="31"/>
    </location>
</feature>
<dbReference type="Proteomes" id="UP000663608">
    <property type="component" value="Chromosome"/>
</dbReference>
<dbReference type="Gene3D" id="3.40.50.1820">
    <property type="entry name" value="alpha/beta hydrolase"/>
    <property type="match status" value="1"/>
</dbReference>
<keyword evidence="1" id="KW-0472">Membrane</keyword>
<evidence type="ECO:0000259" key="2">
    <source>
        <dbReference type="Pfam" id="PF12695"/>
    </source>
</evidence>
<protein>
    <submittedName>
        <fullName evidence="3">Alpha/beta hydrolase</fullName>
    </submittedName>
</protein>
<proteinExistence type="predicted"/>
<dbReference type="GO" id="GO:0016787">
    <property type="term" value="F:hydrolase activity"/>
    <property type="evidence" value="ECO:0007669"/>
    <property type="project" value="UniProtKB-KW"/>
</dbReference>
<dbReference type="InterPro" id="IPR029058">
    <property type="entry name" value="AB_hydrolase_fold"/>
</dbReference>
<reference evidence="3 4" key="1">
    <citation type="submission" date="2021-02" db="EMBL/GenBank/DDBJ databases">
        <title>Complete genome sequence of Lactococcus lactis strain K_LL004.</title>
        <authorList>
            <person name="Kim H.B."/>
        </authorList>
    </citation>
    <scope>NUCLEOTIDE SEQUENCE [LARGE SCALE GENOMIC DNA]</scope>
    <source>
        <strain evidence="3 4">K_LL004</strain>
    </source>
</reference>
<dbReference type="RefSeq" id="WP_205871478.1">
    <property type="nucleotide sequence ID" value="NZ_CP070872.1"/>
</dbReference>
<keyword evidence="3" id="KW-0378">Hydrolase</keyword>